<dbReference type="Proteomes" id="UP000588158">
    <property type="component" value="Unassembled WGS sequence"/>
</dbReference>
<name>A0A841AFU1_9MICO</name>
<reference evidence="2 3" key="1">
    <citation type="submission" date="2020-08" db="EMBL/GenBank/DDBJ databases">
        <title>Sequencing the genomes of 1000 actinobacteria strains.</title>
        <authorList>
            <person name="Klenk H.-P."/>
        </authorList>
    </citation>
    <scope>NUCLEOTIDE SEQUENCE [LARGE SCALE GENOMIC DNA]</scope>
    <source>
        <strain evidence="2 3">DSM 28796</strain>
    </source>
</reference>
<organism evidence="2 3">
    <name type="scientific">Brachybacterium aquaticum</name>
    <dbReference type="NCBI Taxonomy" id="1432564"/>
    <lineage>
        <taxon>Bacteria</taxon>
        <taxon>Bacillati</taxon>
        <taxon>Actinomycetota</taxon>
        <taxon>Actinomycetes</taxon>
        <taxon>Micrococcales</taxon>
        <taxon>Dermabacteraceae</taxon>
        <taxon>Brachybacterium</taxon>
    </lineage>
</organism>
<evidence type="ECO:0000256" key="1">
    <source>
        <dbReference type="SAM" id="MobiDB-lite"/>
    </source>
</evidence>
<evidence type="ECO:0000313" key="3">
    <source>
        <dbReference type="Proteomes" id="UP000588158"/>
    </source>
</evidence>
<dbReference type="AlphaFoldDB" id="A0A841AFU1"/>
<keyword evidence="3" id="KW-1185">Reference proteome</keyword>
<dbReference type="EMBL" id="JACHLZ010000001">
    <property type="protein sequence ID" value="MBB5832471.1"/>
    <property type="molecule type" value="Genomic_DNA"/>
</dbReference>
<protein>
    <submittedName>
        <fullName evidence="2">Uncharacterized protein</fullName>
    </submittedName>
</protein>
<feature type="region of interest" description="Disordered" evidence="1">
    <location>
        <begin position="79"/>
        <end position="105"/>
    </location>
</feature>
<dbReference type="Pfam" id="PF19736">
    <property type="entry name" value="DUF6226"/>
    <property type="match status" value="1"/>
</dbReference>
<feature type="region of interest" description="Disordered" evidence="1">
    <location>
        <begin position="1"/>
        <end position="27"/>
    </location>
</feature>
<proteinExistence type="predicted"/>
<dbReference type="InterPro" id="IPR045773">
    <property type="entry name" value="DUF6226"/>
</dbReference>
<accession>A0A841AFU1</accession>
<evidence type="ECO:0000313" key="2">
    <source>
        <dbReference type="EMBL" id="MBB5832471.1"/>
    </source>
</evidence>
<sequence>MTDDPKASDVSASAAQPRASDPPAPYLGTSLWWEEEQAFAEDAAGRSDDLWGLWGPGPAPFTPEILALLSDVETAFARTGADTPPWPDPHLLPDGSSGSPEEAEYSRCLDPEKYRILGARAAAWTVVLTARGWAVAEEGVPAGSSVDVWAAPPHAGTAAATVLRPRRPEASPLVLAVTGPELPGLVVGVGEPALAVLETPDCGCDACDDGSASMLRELDEILLSVVDGSLEAHRSPTAHGVRTSFGSSEGSGEDTGGPSVRVRAAAWVEDWTPRDLQQPF</sequence>
<dbReference type="RefSeq" id="WP_184325797.1">
    <property type="nucleotide sequence ID" value="NZ_JACHLZ010000001.1"/>
</dbReference>
<comment type="caution">
    <text evidence="2">The sequence shown here is derived from an EMBL/GenBank/DDBJ whole genome shotgun (WGS) entry which is preliminary data.</text>
</comment>
<gene>
    <name evidence="2" type="ORF">HNR70_002284</name>
</gene>
<feature type="region of interest" description="Disordered" evidence="1">
    <location>
        <begin position="233"/>
        <end position="262"/>
    </location>
</feature>